<dbReference type="GO" id="GO:0006355">
    <property type="term" value="P:regulation of DNA-templated transcription"/>
    <property type="evidence" value="ECO:0007669"/>
    <property type="project" value="InterPro"/>
</dbReference>
<dbReference type="PROSITE" id="PS50043">
    <property type="entry name" value="HTH_LUXR_2"/>
    <property type="match status" value="1"/>
</dbReference>
<dbReference type="SUPFAM" id="SSF46894">
    <property type="entry name" value="C-terminal effector domain of the bipartite response regulators"/>
    <property type="match status" value="1"/>
</dbReference>
<dbReference type="InterPro" id="IPR011990">
    <property type="entry name" value="TPR-like_helical_dom_sf"/>
</dbReference>
<dbReference type="InterPro" id="IPR000792">
    <property type="entry name" value="Tscrpt_reg_LuxR_C"/>
</dbReference>
<dbReference type="InterPro" id="IPR041664">
    <property type="entry name" value="AAA_16"/>
</dbReference>
<dbReference type="GO" id="GO:0004016">
    <property type="term" value="F:adenylate cyclase activity"/>
    <property type="evidence" value="ECO:0007669"/>
    <property type="project" value="TreeGrafter"/>
</dbReference>
<gene>
    <name evidence="5" type="ORF">SAZU_5080</name>
</gene>
<dbReference type="GO" id="GO:0005737">
    <property type="term" value="C:cytoplasm"/>
    <property type="evidence" value="ECO:0007669"/>
    <property type="project" value="TreeGrafter"/>
</dbReference>
<dbReference type="Pfam" id="PF13191">
    <property type="entry name" value="AAA_16"/>
    <property type="match status" value="1"/>
</dbReference>
<keyword evidence="6" id="KW-1185">Reference proteome</keyword>
<dbReference type="InterPro" id="IPR036388">
    <property type="entry name" value="WH-like_DNA-bd_sf"/>
</dbReference>
<dbReference type="PATRIC" id="fig|146537.3.peg.5341"/>
<protein>
    <submittedName>
        <fullName evidence="5">Transcriptional regulator, LuxR family</fullName>
    </submittedName>
</protein>
<dbReference type="RefSeq" id="WP_059420427.1">
    <property type="nucleotide sequence ID" value="NZ_DF968327.1"/>
</dbReference>
<dbReference type="PANTHER" id="PTHR16305">
    <property type="entry name" value="TESTICULAR SOLUBLE ADENYLYL CYCLASE"/>
    <property type="match status" value="1"/>
</dbReference>
<evidence type="ECO:0000313" key="5">
    <source>
        <dbReference type="EMBL" id="GAP50224.1"/>
    </source>
</evidence>
<dbReference type="Pfam" id="PF00196">
    <property type="entry name" value="GerE"/>
    <property type="match status" value="1"/>
</dbReference>
<dbReference type="CDD" id="cd06170">
    <property type="entry name" value="LuxR_C_like"/>
    <property type="match status" value="1"/>
</dbReference>
<dbReference type="InterPro" id="IPR027417">
    <property type="entry name" value="P-loop_NTPase"/>
</dbReference>
<dbReference type="PRINTS" id="PR00038">
    <property type="entry name" value="HTHLUXR"/>
</dbReference>
<dbReference type="GO" id="GO:0005524">
    <property type="term" value="F:ATP binding"/>
    <property type="evidence" value="ECO:0007669"/>
    <property type="project" value="UniProtKB-KW"/>
</dbReference>
<keyword evidence="1" id="KW-0547">Nucleotide-binding</keyword>
<reference evidence="5" key="1">
    <citation type="journal article" date="2015" name="Genome Announc.">
        <title>Draft Genome Sequence of Thiostrepton-Producing Streptomyces azureus ATCC 14921.</title>
        <authorList>
            <person name="Sakihara K."/>
            <person name="Maeda J."/>
            <person name="Tashiro K."/>
            <person name="Fujino Y."/>
            <person name="Kuhara S."/>
            <person name="Ohshima T."/>
            <person name="Ogata S."/>
            <person name="Doi K."/>
        </authorList>
    </citation>
    <scope>NUCLEOTIDE SEQUENCE [LARGE SCALE GENOMIC DNA]</scope>
    <source>
        <strain evidence="5">ATCC14921</strain>
    </source>
</reference>
<evidence type="ECO:0000256" key="3">
    <source>
        <dbReference type="PROSITE-ProRule" id="PRU00339"/>
    </source>
</evidence>
<accession>A0A0K8PS13</accession>
<name>A0A0K8PS13_STRAJ</name>
<dbReference type="InterPro" id="IPR016032">
    <property type="entry name" value="Sig_transdc_resp-reg_C-effctor"/>
</dbReference>
<dbReference type="EMBL" id="DF968327">
    <property type="protein sequence ID" value="GAP50224.1"/>
    <property type="molecule type" value="Genomic_DNA"/>
</dbReference>
<evidence type="ECO:0000313" key="6">
    <source>
        <dbReference type="Proteomes" id="UP000053859"/>
    </source>
</evidence>
<sequence length="970" mass="102045">MPDGLDRTGAEQRLLEREGELRCLGAAIAGAKAGRGAVVALEGTAGIGKTRLLRAAMELAAESGVAVVSARGGQMETEFAFGVARQLFEPVLTGAENGERELLLEGAAAPSAWLLGGGRADRLGEPVGGGDRSFATLHGLYGLTAKLAARVPLMMVVDDAHWADVPSLRFLGYLARRVHGLPALLTVAVRPEDPGAHGLLLTELVAGPEVDVVRLSPFTLDAVRTLLQDAFAAAPLEPGFVHDCWTMTGGNPFLVTQLIGALRARGAQPTSAAVEQVGEMGLETVSRWINLRLAGLPPSATALAAAVAVLGDGADVVLTARLAGLDLPSCDEAVDGLVSMSILRVADGLGFAHPLVRWAIYAGLPPRRRARGHRDAARLLWQAGGAVEHVASHLLAAAPAGDGEVVDILLDAARSATQKGAPDLAVRYLKRALAESAHDTSRPELLRELGTAEQNAGQFEAAAENLRRALECTDDMAAKIEIAYRLRTALVWSGRAHEVAPALDGLIAEATARDSEGALLLEAAVAGALQVDLSTPRGLRDRVRQVVGPAFAGEPVPPHVSSLAAVEALFDNEPAARVLRLAEEAVRGWYQAPEFARGPIKAQLFVALILAESHSLARRLLDDEVEDARRHGSAAQFLNAAVLRSTLFHRVGMLAEAEADARAALEAAHLHLRTGPSGSRPSAHSLHAPMAVAVLVDTMIEREEIGDAERLLTETGLADADSPLLLFSFLIGARARLRAAQGRTAETINELLALGARMEGAVLTPALVPWRSQAALALAGTDADAARRLAREELALARVFGAPGTLGVVLRAAALTGGLDERVDLLRESVAVLEGSTARLERARSLVDLGASLRRRGRRSEARTALERGMDGAWSCGATALAQRASEELRAGGARPRRLALTGVDALTGAERGVAGLAAQGLTNRQIAEALVISLHTVETHLRHVFQKLDITSRKQLAEHLHGSHEPASP</sequence>
<feature type="repeat" description="TPR" evidence="3">
    <location>
        <begin position="443"/>
        <end position="476"/>
    </location>
</feature>
<dbReference type="Gene3D" id="1.25.40.10">
    <property type="entry name" value="Tetratricopeptide repeat domain"/>
    <property type="match status" value="1"/>
</dbReference>
<dbReference type="SMART" id="SM00421">
    <property type="entry name" value="HTH_LUXR"/>
    <property type="match status" value="1"/>
</dbReference>
<dbReference type="InterPro" id="IPR019734">
    <property type="entry name" value="TPR_rpt"/>
</dbReference>
<dbReference type="PANTHER" id="PTHR16305:SF35">
    <property type="entry name" value="TRANSCRIPTIONAL ACTIVATOR DOMAIN"/>
    <property type="match status" value="1"/>
</dbReference>
<evidence type="ECO:0000259" key="4">
    <source>
        <dbReference type="PROSITE" id="PS50043"/>
    </source>
</evidence>
<keyword evidence="2" id="KW-0067">ATP-binding</keyword>
<dbReference type="Gene3D" id="1.10.10.10">
    <property type="entry name" value="Winged helix-like DNA-binding domain superfamily/Winged helix DNA-binding domain"/>
    <property type="match status" value="1"/>
</dbReference>
<dbReference type="Proteomes" id="UP000053859">
    <property type="component" value="Unassembled WGS sequence"/>
</dbReference>
<dbReference type="SUPFAM" id="SSF52540">
    <property type="entry name" value="P-loop containing nucleoside triphosphate hydrolases"/>
    <property type="match status" value="1"/>
</dbReference>
<evidence type="ECO:0000256" key="2">
    <source>
        <dbReference type="ARBA" id="ARBA00022840"/>
    </source>
</evidence>
<dbReference type="GO" id="GO:0003677">
    <property type="term" value="F:DNA binding"/>
    <property type="evidence" value="ECO:0007669"/>
    <property type="project" value="InterPro"/>
</dbReference>
<proteinExistence type="predicted"/>
<feature type="domain" description="HTH luxR-type" evidence="4">
    <location>
        <begin position="900"/>
        <end position="965"/>
    </location>
</feature>
<dbReference type="AlphaFoldDB" id="A0A0K8PS13"/>
<dbReference type="PROSITE" id="PS50005">
    <property type="entry name" value="TPR"/>
    <property type="match status" value="1"/>
</dbReference>
<dbReference type="PROSITE" id="PS00622">
    <property type="entry name" value="HTH_LUXR_1"/>
    <property type="match status" value="1"/>
</dbReference>
<evidence type="ECO:0000256" key="1">
    <source>
        <dbReference type="ARBA" id="ARBA00022741"/>
    </source>
</evidence>
<dbReference type="SUPFAM" id="SSF48452">
    <property type="entry name" value="TPR-like"/>
    <property type="match status" value="1"/>
</dbReference>
<organism evidence="5 6">
    <name type="scientific">Streptomyces azureus</name>
    <dbReference type="NCBI Taxonomy" id="146537"/>
    <lineage>
        <taxon>Bacteria</taxon>
        <taxon>Bacillati</taxon>
        <taxon>Actinomycetota</taxon>
        <taxon>Actinomycetes</taxon>
        <taxon>Kitasatosporales</taxon>
        <taxon>Streptomycetaceae</taxon>
        <taxon>Streptomyces</taxon>
    </lineage>
</organism>
<keyword evidence="3" id="KW-0802">TPR repeat</keyword>